<feature type="compositionally biased region" description="Basic and acidic residues" evidence="1">
    <location>
        <begin position="675"/>
        <end position="732"/>
    </location>
</feature>
<feature type="compositionally biased region" description="Low complexity" evidence="1">
    <location>
        <begin position="1000"/>
        <end position="1017"/>
    </location>
</feature>
<feature type="compositionally biased region" description="Low complexity" evidence="1">
    <location>
        <begin position="1025"/>
        <end position="1041"/>
    </location>
</feature>
<keyword evidence="2" id="KW-1133">Transmembrane helix</keyword>
<dbReference type="EMBL" id="WVHS01000001">
    <property type="protein sequence ID" value="MXV14713.1"/>
    <property type="molecule type" value="Genomic_DNA"/>
</dbReference>
<evidence type="ECO:0008006" key="5">
    <source>
        <dbReference type="Google" id="ProtNLM"/>
    </source>
</evidence>
<dbReference type="PANTHER" id="PTHR13555">
    <property type="entry name" value="C2H2 ZINC FINGER CGI-62-RELATED"/>
    <property type="match status" value="1"/>
</dbReference>
<accession>A0A7K1XUM7</accession>
<keyword evidence="2" id="KW-0812">Transmembrane</keyword>
<keyword evidence="4" id="KW-1185">Reference proteome</keyword>
<protein>
    <recommendedName>
        <fullName evidence="5">DUF4175 family protein</fullName>
    </recommendedName>
</protein>
<feature type="compositionally biased region" description="Basic residues" evidence="1">
    <location>
        <begin position="988"/>
        <end position="999"/>
    </location>
</feature>
<dbReference type="InterPro" id="IPR026319">
    <property type="entry name" value="ZC2HC1A/B-like"/>
</dbReference>
<evidence type="ECO:0000313" key="4">
    <source>
        <dbReference type="Proteomes" id="UP000451233"/>
    </source>
</evidence>
<feature type="region of interest" description="Disordered" evidence="1">
    <location>
        <begin position="675"/>
        <end position="860"/>
    </location>
</feature>
<reference evidence="3 4" key="1">
    <citation type="submission" date="2019-11" db="EMBL/GenBank/DDBJ databases">
        <title>Pedobacter sp. HMF7056 Genome sequencing and assembly.</title>
        <authorList>
            <person name="Kang H."/>
            <person name="Kim H."/>
            <person name="Joh K."/>
        </authorList>
    </citation>
    <scope>NUCLEOTIDE SEQUENCE [LARGE SCALE GENOMIC DNA]</scope>
    <source>
        <strain evidence="3 4">HMF7056</strain>
    </source>
</reference>
<feature type="compositionally biased region" description="Basic and acidic residues" evidence="1">
    <location>
        <begin position="838"/>
        <end position="847"/>
    </location>
</feature>
<feature type="compositionally biased region" description="Basic and acidic residues" evidence="1">
    <location>
        <begin position="1128"/>
        <end position="1146"/>
    </location>
</feature>
<feature type="region of interest" description="Disordered" evidence="1">
    <location>
        <begin position="1128"/>
        <end position="1148"/>
    </location>
</feature>
<feature type="compositionally biased region" description="Basic and acidic residues" evidence="1">
    <location>
        <begin position="819"/>
        <end position="830"/>
    </location>
</feature>
<feature type="transmembrane region" description="Helical" evidence="2">
    <location>
        <begin position="162"/>
        <end position="181"/>
    </location>
</feature>
<proteinExistence type="predicted"/>
<keyword evidence="2" id="KW-0472">Membrane</keyword>
<organism evidence="3 4">
    <name type="scientific">Hufsiella ginkgonis</name>
    <dbReference type="NCBI Taxonomy" id="2695274"/>
    <lineage>
        <taxon>Bacteria</taxon>
        <taxon>Pseudomonadati</taxon>
        <taxon>Bacteroidota</taxon>
        <taxon>Sphingobacteriia</taxon>
        <taxon>Sphingobacteriales</taxon>
        <taxon>Sphingobacteriaceae</taxon>
        <taxon>Hufsiella</taxon>
    </lineage>
</organism>
<feature type="transmembrane region" description="Helical" evidence="2">
    <location>
        <begin position="29"/>
        <end position="50"/>
    </location>
</feature>
<dbReference type="RefSeq" id="WP_160905666.1">
    <property type="nucleotide sequence ID" value="NZ_WVHS01000001.1"/>
</dbReference>
<feature type="compositionally biased region" description="Basic and acidic residues" evidence="1">
    <location>
        <begin position="756"/>
        <end position="798"/>
    </location>
</feature>
<feature type="compositionally biased region" description="Low complexity" evidence="1">
    <location>
        <begin position="800"/>
        <end position="818"/>
    </location>
</feature>
<evidence type="ECO:0000256" key="1">
    <source>
        <dbReference type="SAM" id="MobiDB-lite"/>
    </source>
</evidence>
<dbReference type="AlphaFoldDB" id="A0A7K1XUM7"/>
<feature type="region of interest" description="Disordered" evidence="1">
    <location>
        <begin position="980"/>
        <end position="1059"/>
    </location>
</feature>
<sequence length="1195" mass="137269">MHVSTNYDRLIGKIDEFIRKYYLNKIVRGSIYLAASLFASYILVTLAEYYGNFSPLVRTLLFYSFIGLNIFILARWIVIPGLSYFRLGKSLSYDQASAIIGTNFSNVQDKLLNTLQLKKLAGENPSRSSLIEAGIDQKIAELSPVPFASAVKLKENRRYIKYAAVPFLVILVIAFTAPSIFSESTERLLAYNKKFVKKAPFSFVILNDKLSAVQGEDFVLEVKLTGNEIPRDIYVEDGPNTFRLDKESIVKFSYTFKNVQQTKNIRLHAGEFSSDDYTLNVKKRPSLMNADVYLEYPAYLGKQNETVSNAGDLIVPAGTRINWTFKTQNTSSIRLGISDRIVNLQPSGNNGFKFGYRAMTSGNYFILPENNEVTNSDSVSYKLDVIPDLSPVIEMNEQADSVNTKVLYFVGQVNDDHGFSRLNFNYRVLDPSATTKNNVKAVPFQKNGLQSNFFFAWNTGDIQVKPGEQLEYYFEVFDNDGVNGPKSSRTAVKTMRLPTEAEMQKAIEASSEAVKNQMEQAIRKASQIEKDAKKINQDLMNKKELSFEEKKQIEKLLEKQSELENLVKNIQKENKQNNFNQQNQNREQSKELLEKQKQIEDLFNNVLDEKTREMLKNIQRMLEQNNKNMTQQELSKMQMDNKSLQKELDRILELYKQLEFDQKLAQTIDQLKEQAKEQKKLSEQSAPKDKDGTKDKDAAKNKDESGKNPQDQADKNKNQEKPDSQRQKEADAQKQQNQDAQKQPNADQQKQNAAQEQKKLTPEEQKQKQDELNKAFEDLKEQLKELEKKNEELSDKGNFKNPENQQEKIQQQQQQSSKNLEKKDMRKASESQEDAAEEMEKLSEKLEQMQQEQEEQENEVNMQDLREILDKLVTSSFDQEKVMQTLKNTRTGDPSYVNLTQKQKDILDNLKSVQDSLYELSKKVPQIQSVVNKEIRDINLNIQSALSLLAERRTPEASSAQQYAMTAINNLALMLSEAQEQMQNAKQQKGKPGKGKSKRPSLSQLSKMQQQLNQNMQKAREQMQREGQQPGRQPGQQPGQRPGQGQGQGNGQMSEQLARMAREQQMIRQALQEINREQNKDGKNGLGNLDQMAKEMEQSETDLVNKRIQQETLIRQQEILTKLLDAEKAEREREEDNKRESKEGKDMAPNYKLVLEQYKKIKQRETELLKTVPPSLNSFYKIKVGDYFKSLNSGK</sequence>
<gene>
    <name evidence="3" type="ORF">GS398_05335</name>
</gene>
<feature type="compositionally biased region" description="Low complexity" evidence="1">
    <location>
        <begin position="733"/>
        <end position="755"/>
    </location>
</feature>
<evidence type="ECO:0000313" key="3">
    <source>
        <dbReference type="EMBL" id="MXV14713.1"/>
    </source>
</evidence>
<dbReference type="Proteomes" id="UP000451233">
    <property type="component" value="Unassembled WGS sequence"/>
</dbReference>
<comment type="caution">
    <text evidence="3">The sequence shown here is derived from an EMBL/GenBank/DDBJ whole genome shotgun (WGS) entry which is preliminary data.</text>
</comment>
<feature type="transmembrane region" description="Helical" evidence="2">
    <location>
        <begin position="62"/>
        <end position="85"/>
    </location>
</feature>
<name>A0A7K1XUM7_9SPHI</name>
<evidence type="ECO:0000256" key="2">
    <source>
        <dbReference type="SAM" id="Phobius"/>
    </source>
</evidence>